<dbReference type="InterPro" id="IPR051735">
    <property type="entry name" value="CFEM_domain"/>
</dbReference>
<feature type="non-terminal residue" evidence="16">
    <location>
        <position position="54"/>
    </location>
</feature>
<comment type="subcellular location">
    <subcellularLocation>
        <location evidence="1">Cell membrane</location>
        <topology evidence="1">Lipid-anchor</topology>
        <topology evidence="1">GPI-anchor</topology>
    </subcellularLocation>
    <subcellularLocation>
        <location evidence="2">Secreted</location>
    </subcellularLocation>
</comment>
<evidence type="ECO:0000313" key="17">
    <source>
        <dbReference type="Proteomes" id="UP000799429"/>
    </source>
</evidence>
<evidence type="ECO:0000256" key="7">
    <source>
        <dbReference type="ARBA" id="ARBA00022622"/>
    </source>
</evidence>
<keyword evidence="9" id="KW-0732">Signal</keyword>
<dbReference type="OrthoDB" id="1193027at2759"/>
<dbReference type="PANTHER" id="PTHR37928">
    <property type="entry name" value="CFEM DOMAIN PROTEIN (AFU_ORTHOLOGUE AFUA_6G14090)"/>
    <property type="match status" value="1"/>
</dbReference>
<evidence type="ECO:0000259" key="15">
    <source>
        <dbReference type="Pfam" id="PF05730"/>
    </source>
</evidence>
<dbReference type="PANTHER" id="PTHR37928:SF1">
    <property type="entry name" value="CFEM DOMAIN PROTEIN (AFU_ORTHOLOGUE AFUA_6G14090)"/>
    <property type="match status" value="1"/>
</dbReference>
<evidence type="ECO:0000256" key="5">
    <source>
        <dbReference type="ARBA" id="ARBA00022525"/>
    </source>
</evidence>
<dbReference type="Pfam" id="PF05730">
    <property type="entry name" value="CFEM"/>
    <property type="match status" value="1"/>
</dbReference>
<feature type="domain" description="CFEM" evidence="15">
    <location>
        <begin position="5"/>
        <end position="53"/>
    </location>
</feature>
<evidence type="ECO:0000256" key="10">
    <source>
        <dbReference type="ARBA" id="ARBA00023004"/>
    </source>
</evidence>
<evidence type="ECO:0000256" key="6">
    <source>
        <dbReference type="ARBA" id="ARBA00022617"/>
    </source>
</evidence>
<accession>A0A9P4SIP9</accession>
<dbReference type="Proteomes" id="UP000799429">
    <property type="component" value="Unassembled WGS sequence"/>
</dbReference>
<dbReference type="GO" id="GO:0005886">
    <property type="term" value="C:plasma membrane"/>
    <property type="evidence" value="ECO:0007669"/>
    <property type="project" value="UniProtKB-SubCell"/>
</dbReference>
<dbReference type="GO" id="GO:0046872">
    <property type="term" value="F:metal ion binding"/>
    <property type="evidence" value="ECO:0007669"/>
    <property type="project" value="UniProtKB-KW"/>
</dbReference>
<keyword evidence="5" id="KW-0964">Secreted</keyword>
<reference evidence="16" key="1">
    <citation type="journal article" date="2020" name="Stud. Mycol.">
        <title>101 Dothideomycetes genomes: a test case for predicting lifestyles and emergence of pathogens.</title>
        <authorList>
            <person name="Haridas S."/>
            <person name="Albert R."/>
            <person name="Binder M."/>
            <person name="Bloem J."/>
            <person name="Labutti K."/>
            <person name="Salamov A."/>
            <person name="Andreopoulos B."/>
            <person name="Baker S."/>
            <person name="Barry K."/>
            <person name="Bills G."/>
            <person name="Bluhm B."/>
            <person name="Cannon C."/>
            <person name="Castanera R."/>
            <person name="Culley D."/>
            <person name="Daum C."/>
            <person name="Ezra D."/>
            <person name="Gonzalez J."/>
            <person name="Henrissat B."/>
            <person name="Kuo A."/>
            <person name="Liang C."/>
            <person name="Lipzen A."/>
            <person name="Lutzoni F."/>
            <person name="Magnuson J."/>
            <person name="Mondo S."/>
            <person name="Nolan M."/>
            <person name="Ohm R."/>
            <person name="Pangilinan J."/>
            <person name="Park H.-J."/>
            <person name="Ramirez L."/>
            <person name="Alfaro M."/>
            <person name="Sun H."/>
            <person name="Tritt A."/>
            <person name="Yoshinaga Y."/>
            <person name="Zwiers L.-H."/>
            <person name="Turgeon B."/>
            <person name="Goodwin S."/>
            <person name="Spatafora J."/>
            <person name="Crous P."/>
            <person name="Grigoriev I."/>
        </authorList>
    </citation>
    <scope>NUCLEOTIDE SEQUENCE</scope>
    <source>
        <strain evidence="16">CBS 101060</strain>
    </source>
</reference>
<gene>
    <name evidence="16" type="ORF">M501DRAFT_994689</name>
</gene>
<comment type="caution">
    <text evidence="16">The sequence shown here is derived from an EMBL/GenBank/DDBJ whole genome shotgun (WGS) entry which is preliminary data.</text>
</comment>
<keyword evidence="8" id="KW-0479">Metal-binding</keyword>
<keyword evidence="7" id="KW-0336">GPI-anchor</keyword>
<keyword evidence="6" id="KW-0349">Heme</keyword>
<evidence type="ECO:0000256" key="2">
    <source>
        <dbReference type="ARBA" id="ARBA00004613"/>
    </source>
</evidence>
<evidence type="ECO:0000256" key="8">
    <source>
        <dbReference type="ARBA" id="ARBA00022723"/>
    </source>
</evidence>
<keyword evidence="17" id="KW-1185">Reference proteome</keyword>
<dbReference type="InterPro" id="IPR008427">
    <property type="entry name" value="Extracellular_membr_CFEM_dom"/>
</dbReference>
<keyword evidence="14" id="KW-0449">Lipoprotein</keyword>
<evidence type="ECO:0000256" key="3">
    <source>
        <dbReference type="ARBA" id="ARBA00010031"/>
    </source>
</evidence>
<sequence>MLTIASAQFGCGIDDKNCICNAANFQFGVRDCANQACGADGAVVAQYGEQYCAG</sequence>
<evidence type="ECO:0000256" key="13">
    <source>
        <dbReference type="ARBA" id="ARBA00023180"/>
    </source>
</evidence>
<evidence type="ECO:0000256" key="14">
    <source>
        <dbReference type="ARBA" id="ARBA00023288"/>
    </source>
</evidence>
<evidence type="ECO:0000256" key="4">
    <source>
        <dbReference type="ARBA" id="ARBA00022475"/>
    </source>
</evidence>
<keyword evidence="4" id="KW-1003">Cell membrane</keyword>
<evidence type="ECO:0000313" key="16">
    <source>
        <dbReference type="EMBL" id="KAF2843681.1"/>
    </source>
</evidence>
<comment type="similarity">
    <text evidence="3">Belongs to the RBT5 family.</text>
</comment>
<dbReference type="GO" id="GO:0098552">
    <property type="term" value="C:side of membrane"/>
    <property type="evidence" value="ECO:0007669"/>
    <property type="project" value="UniProtKB-KW"/>
</dbReference>
<dbReference type="EMBL" id="MU006089">
    <property type="protein sequence ID" value="KAF2843681.1"/>
    <property type="molecule type" value="Genomic_DNA"/>
</dbReference>
<evidence type="ECO:0000256" key="9">
    <source>
        <dbReference type="ARBA" id="ARBA00022729"/>
    </source>
</evidence>
<keyword evidence="11" id="KW-0472">Membrane</keyword>
<name>A0A9P4SIP9_9PEZI</name>
<evidence type="ECO:0000256" key="11">
    <source>
        <dbReference type="ARBA" id="ARBA00023136"/>
    </source>
</evidence>
<proteinExistence type="inferred from homology"/>
<dbReference type="AlphaFoldDB" id="A0A9P4SIP9"/>
<evidence type="ECO:0000256" key="1">
    <source>
        <dbReference type="ARBA" id="ARBA00004609"/>
    </source>
</evidence>
<organism evidence="16 17">
    <name type="scientific">Patellaria atrata CBS 101060</name>
    <dbReference type="NCBI Taxonomy" id="1346257"/>
    <lineage>
        <taxon>Eukaryota</taxon>
        <taxon>Fungi</taxon>
        <taxon>Dikarya</taxon>
        <taxon>Ascomycota</taxon>
        <taxon>Pezizomycotina</taxon>
        <taxon>Dothideomycetes</taxon>
        <taxon>Dothideomycetes incertae sedis</taxon>
        <taxon>Patellariales</taxon>
        <taxon>Patellariaceae</taxon>
        <taxon>Patellaria</taxon>
    </lineage>
</organism>
<dbReference type="GO" id="GO:0005576">
    <property type="term" value="C:extracellular region"/>
    <property type="evidence" value="ECO:0007669"/>
    <property type="project" value="UniProtKB-SubCell"/>
</dbReference>
<keyword evidence="13" id="KW-0325">Glycoprotein</keyword>
<keyword evidence="10" id="KW-0408">Iron</keyword>
<keyword evidence="12" id="KW-1015">Disulfide bond</keyword>
<protein>
    <recommendedName>
        <fullName evidence="15">CFEM domain-containing protein</fullName>
    </recommendedName>
</protein>
<evidence type="ECO:0000256" key="12">
    <source>
        <dbReference type="ARBA" id="ARBA00023157"/>
    </source>
</evidence>